<keyword evidence="3" id="KW-0460">Magnesium</keyword>
<dbReference type="SFLD" id="SFLDS00003">
    <property type="entry name" value="Haloacid_Dehalogenase"/>
    <property type="match status" value="1"/>
</dbReference>
<dbReference type="SFLD" id="SFLDG01129">
    <property type="entry name" value="C1.5:_HAD__Beta-PGM__Phosphata"/>
    <property type="match status" value="1"/>
</dbReference>
<dbReference type="AlphaFoldDB" id="A0A552X456"/>
<dbReference type="Gene3D" id="3.40.50.1000">
    <property type="entry name" value="HAD superfamily/HAD-like"/>
    <property type="match status" value="1"/>
</dbReference>
<comment type="caution">
    <text evidence="5">The sequence shown here is derived from an EMBL/GenBank/DDBJ whole genome shotgun (WGS) entry which is preliminary data.</text>
</comment>
<dbReference type="NCBIfam" id="TIGR01509">
    <property type="entry name" value="HAD-SF-IA-v3"/>
    <property type="match status" value="1"/>
</dbReference>
<dbReference type="NCBIfam" id="TIGR01662">
    <property type="entry name" value="HAD-SF-IIIA"/>
    <property type="match status" value="1"/>
</dbReference>
<name>A0A552X456_9GAMM</name>
<dbReference type="InterPro" id="IPR023198">
    <property type="entry name" value="PGP-like_dom2"/>
</dbReference>
<keyword evidence="2 5" id="KW-0378">Hydrolase</keyword>
<dbReference type="GO" id="GO:0008967">
    <property type="term" value="F:phosphoglycolate phosphatase activity"/>
    <property type="evidence" value="ECO:0007669"/>
    <property type="project" value="TreeGrafter"/>
</dbReference>
<keyword evidence="6" id="KW-1185">Reference proteome</keyword>
<dbReference type="SUPFAM" id="SSF56784">
    <property type="entry name" value="HAD-like"/>
    <property type="match status" value="1"/>
</dbReference>
<dbReference type="PANTHER" id="PTHR43434:SF23">
    <property type="entry name" value="PHOSPHOGLYCOLATE PHOSPHATASE"/>
    <property type="match status" value="1"/>
</dbReference>
<dbReference type="PANTHER" id="PTHR43434">
    <property type="entry name" value="PHOSPHOGLYCOLATE PHOSPHATASE"/>
    <property type="match status" value="1"/>
</dbReference>
<dbReference type="GO" id="GO:0006281">
    <property type="term" value="P:DNA repair"/>
    <property type="evidence" value="ECO:0007669"/>
    <property type="project" value="TreeGrafter"/>
</dbReference>
<sequence>MTNNSGKPAVLFDLDGTLLDTAPDLGFALNSVLRRYDFPEKSADEIRPHASHGSYGLLRLGFGDAFDSFDTQQLRQEFLDIYEAHTCVHTVLFPGVADTLARLHEQGIKLAIVTNKPTLYTTLVLREFKPLADIDVVVCGDTLPVNKPHPDPLLLAAKQLEVAAQDCFYVGDAERDIEAGRRASMETILAAYGYLGDHDQVHDWGADHRIERFSEILQWYKN</sequence>
<dbReference type="InterPro" id="IPR023214">
    <property type="entry name" value="HAD_sf"/>
</dbReference>
<reference evidence="5 6" key="1">
    <citation type="submission" date="2019-07" db="EMBL/GenBank/DDBJ databases">
        <authorList>
            <person name="Yang M."/>
            <person name="Zhao D."/>
            <person name="Xiang H."/>
        </authorList>
    </citation>
    <scope>NUCLEOTIDE SEQUENCE [LARGE SCALE GENOMIC DNA]</scope>
    <source>
        <strain evidence="5 6">IM1326</strain>
    </source>
</reference>
<gene>
    <name evidence="5" type="ORF">FM042_02890</name>
</gene>
<protein>
    <submittedName>
        <fullName evidence="5">HAD-IIIA family hydrolase</fullName>
    </submittedName>
</protein>
<dbReference type="InterPro" id="IPR006439">
    <property type="entry name" value="HAD-SF_hydro_IA"/>
</dbReference>
<accession>A0A552X456</accession>
<organism evidence="5 6">
    <name type="scientific">Aliidiomarina halalkaliphila</name>
    <dbReference type="NCBI Taxonomy" id="2593535"/>
    <lineage>
        <taxon>Bacteria</taxon>
        <taxon>Pseudomonadati</taxon>
        <taxon>Pseudomonadota</taxon>
        <taxon>Gammaproteobacteria</taxon>
        <taxon>Alteromonadales</taxon>
        <taxon>Idiomarinaceae</taxon>
        <taxon>Aliidiomarina</taxon>
    </lineage>
</organism>
<evidence type="ECO:0000256" key="3">
    <source>
        <dbReference type="ARBA" id="ARBA00022842"/>
    </source>
</evidence>
<dbReference type="InterPro" id="IPR006549">
    <property type="entry name" value="HAD-SF_hydro_IIIA"/>
</dbReference>
<dbReference type="SFLD" id="SFLDG01135">
    <property type="entry name" value="C1.5.6:_HAD__Beta-PGM__Phospha"/>
    <property type="match status" value="1"/>
</dbReference>
<evidence type="ECO:0000256" key="4">
    <source>
        <dbReference type="ARBA" id="ARBA00023277"/>
    </source>
</evidence>
<dbReference type="InterPro" id="IPR050155">
    <property type="entry name" value="HAD-like_hydrolase_sf"/>
</dbReference>
<dbReference type="Proteomes" id="UP000320359">
    <property type="component" value="Unassembled WGS sequence"/>
</dbReference>
<dbReference type="NCBIfam" id="TIGR01549">
    <property type="entry name" value="HAD-SF-IA-v1"/>
    <property type="match status" value="1"/>
</dbReference>
<dbReference type="InterPro" id="IPR036412">
    <property type="entry name" value="HAD-like_sf"/>
</dbReference>
<dbReference type="GO" id="GO:0005829">
    <property type="term" value="C:cytosol"/>
    <property type="evidence" value="ECO:0007669"/>
    <property type="project" value="TreeGrafter"/>
</dbReference>
<evidence type="ECO:0000313" key="6">
    <source>
        <dbReference type="Proteomes" id="UP000320359"/>
    </source>
</evidence>
<dbReference type="Gene3D" id="1.10.150.240">
    <property type="entry name" value="Putative phosphatase, domain 2"/>
    <property type="match status" value="1"/>
</dbReference>
<proteinExistence type="predicted"/>
<dbReference type="RefSeq" id="WP_143234238.1">
    <property type="nucleotide sequence ID" value="NZ_VJWL01000001.1"/>
</dbReference>
<evidence type="ECO:0000313" key="5">
    <source>
        <dbReference type="EMBL" id="TRW49817.1"/>
    </source>
</evidence>
<evidence type="ECO:0000256" key="2">
    <source>
        <dbReference type="ARBA" id="ARBA00022801"/>
    </source>
</evidence>
<dbReference type="FunFam" id="3.40.50.1000:FF:000022">
    <property type="entry name" value="Phosphoglycolate phosphatase"/>
    <property type="match status" value="1"/>
</dbReference>
<keyword evidence="1" id="KW-0479">Metal-binding</keyword>
<dbReference type="EMBL" id="VJWL01000001">
    <property type="protein sequence ID" value="TRW49817.1"/>
    <property type="molecule type" value="Genomic_DNA"/>
</dbReference>
<dbReference type="InterPro" id="IPR041492">
    <property type="entry name" value="HAD_2"/>
</dbReference>
<dbReference type="OrthoDB" id="9776368at2"/>
<evidence type="ECO:0000256" key="1">
    <source>
        <dbReference type="ARBA" id="ARBA00022723"/>
    </source>
</evidence>
<dbReference type="Pfam" id="PF13419">
    <property type="entry name" value="HAD_2"/>
    <property type="match status" value="1"/>
</dbReference>
<dbReference type="PRINTS" id="PR00413">
    <property type="entry name" value="HADHALOGNASE"/>
</dbReference>
<dbReference type="GO" id="GO:0046872">
    <property type="term" value="F:metal ion binding"/>
    <property type="evidence" value="ECO:0007669"/>
    <property type="project" value="UniProtKB-KW"/>
</dbReference>
<keyword evidence="4" id="KW-0119">Carbohydrate metabolism</keyword>